<comment type="similarity">
    <text evidence="2 6">Belongs to the FPP/GGPP synthase family.</text>
</comment>
<evidence type="ECO:0000256" key="6">
    <source>
        <dbReference type="RuleBase" id="RU004466"/>
    </source>
</evidence>
<comment type="cofactor">
    <cofactor evidence="1">
        <name>Mg(2+)</name>
        <dbReference type="ChEBI" id="CHEBI:18420"/>
    </cofactor>
</comment>
<evidence type="ECO:0000256" key="5">
    <source>
        <dbReference type="ARBA" id="ARBA00022842"/>
    </source>
</evidence>
<dbReference type="Pfam" id="PF00348">
    <property type="entry name" value="polyprenyl_synt"/>
    <property type="match status" value="1"/>
</dbReference>
<dbReference type="GO" id="GO:0004659">
    <property type="term" value="F:prenyltransferase activity"/>
    <property type="evidence" value="ECO:0007669"/>
    <property type="project" value="InterPro"/>
</dbReference>
<evidence type="ECO:0000313" key="8">
    <source>
        <dbReference type="Proteomes" id="UP000183245"/>
    </source>
</evidence>
<dbReference type="EMBL" id="MNZT01000066">
    <property type="protein sequence ID" value="OIP97130.1"/>
    <property type="molecule type" value="Genomic_DNA"/>
</dbReference>
<proteinExistence type="inferred from homology"/>
<dbReference type="CDD" id="cd00685">
    <property type="entry name" value="Trans_IPPS_HT"/>
    <property type="match status" value="1"/>
</dbReference>
<dbReference type="PROSITE" id="PS00723">
    <property type="entry name" value="POLYPRENYL_SYNTHASE_1"/>
    <property type="match status" value="1"/>
</dbReference>
<dbReference type="STRING" id="1817892.AUK40_03890"/>
<evidence type="ECO:0000313" key="7">
    <source>
        <dbReference type="EMBL" id="OIP97130.1"/>
    </source>
</evidence>
<dbReference type="InterPro" id="IPR000092">
    <property type="entry name" value="Polyprenyl_synt"/>
</dbReference>
<keyword evidence="3 6" id="KW-0808">Transferase</keyword>
<keyword evidence="4" id="KW-0479">Metal-binding</keyword>
<protein>
    <recommendedName>
        <fullName evidence="9">Polyprenyl synthetase</fullName>
    </recommendedName>
</protein>
<dbReference type="PANTHER" id="PTHR12001">
    <property type="entry name" value="GERANYLGERANYL PYROPHOSPHATE SYNTHASE"/>
    <property type="match status" value="1"/>
</dbReference>
<evidence type="ECO:0000256" key="2">
    <source>
        <dbReference type="ARBA" id="ARBA00006706"/>
    </source>
</evidence>
<evidence type="ECO:0000256" key="1">
    <source>
        <dbReference type="ARBA" id="ARBA00001946"/>
    </source>
</evidence>
<dbReference type="PROSITE" id="PS00444">
    <property type="entry name" value="POLYPRENYL_SYNTHASE_2"/>
    <property type="match status" value="1"/>
</dbReference>
<dbReference type="InterPro" id="IPR033749">
    <property type="entry name" value="Polyprenyl_synt_CS"/>
</dbReference>
<dbReference type="Proteomes" id="UP000183245">
    <property type="component" value="Unassembled WGS sequence"/>
</dbReference>
<name>A0A1J5IRV9_9BACT</name>
<accession>A0A1J5IRV9</accession>
<reference evidence="7 8" key="1">
    <citation type="journal article" date="2016" name="Environ. Microbiol.">
        <title>Genomic resolution of a cold subsurface aquifer community provides metabolic insights for novel microbes adapted to high CO concentrations.</title>
        <authorList>
            <person name="Probst A.J."/>
            <person name="Castelle C.J."/>
            <person name="Singh A."/>
            <person name="Brown C.T."/>
            <person name="Anantharaman K."/>
            <person name="Sharon I."/>
            <person name="Hug L.A."/>
            <person name="Burstein D."/>
            <person name="Emerson J.B."/>
            <person name="Thomas B.C."/>
            <person name="Banfield J.F."/>
        </authorList>
    </citation>
    <scope>NUCLEOTIDE SEQUENCE [LARGE SCALE GENOMIC DNA]</scope>
    <source>
        <strain evidence="7">CG2_30_54_11</strain>
    </source>
</reference>
<sequence length="350" mass="38856">MDFQTAYQGLQDGVQSRLRLFFDQKLKDAGSDPIIAEMFSHIRDLTLRGGKRLRPALLLGSYLCFSSDDTDSVIAAGTACELMQSSLIIHDDIMDQSEVRRGGPTLHRAYEQQANGQFSPGLSSSLAILAGNTAGYLGLEMLEQSGFPLQIVRRVTALYGQIMVDENHGQALDIYPRDIQTLSEADVLDIYRYKTSRYTTEFPLMAGALFAGQEQDSTGKMMQAGIDLGIAFQIQDDILGVFGDEQVTGKSTLSDLAEGKKTLLAVQAYVSATEKQKDTLKSLLGRGDLTQKEAEQVRRVMRETGALDHSRRKAAEYFGRVRAVVDESRWRSQGREWLLSLIALIEKRKV</sequence>
<dbReference type="SUPFAM" id="SSF48576">
    <property type="entry name" value="Terpenoid synthases"/>
    <property type="match status" value="1"/>
</dbReference>
<evidence type="ECO:0008006" key="9">
    <source>
        <dbReference type="Google" id="ProtNLM"/>
    </source>
</evidence>
<dbReference type="GO" id="GO:0046872">
    <property type="term" value="F:metal ion binding"/>
    <property type="evidence" value="ECO:0007669"/>
    <property type="project" value="UniProtKB-KW"/>
</dbReference>
<dbReference type="InterPro" id="IPR008949">
    <property type="entry name" value="Isoprenoid_synthase_dom_sf"/>
</dbReference>
<dbReference type="AlphaFoldDB" id="A0A1J5IRV9"/>
<dbReference type="Gene3D" id="1.10.600.10">
    <property type="entry name" value="Farnesyl Diphosphate Synthase"/>
    <property type="match status" value="1"/>
</dbReference>
<dbReference type="GO" id="GO:0008299">
    <property type="term" value="P:isoprenoid biosynthetic process"/>
    <property type="evidence" value="ECO:0007669"/>
    <property type="project" value="InterPro"/>
</dbReference>
<evidence type="ECO:0000256" key="3">
    <source>
        <dbReference type="ARBA" id="ARBA00022679"/>
    </source>
</evidence>
<keyword evidence="5" id="KW-0460">Magnesium</keyword>
<gene>
    <name evidence="7" type="ORF">AUK40_03890</name>
</gene>
<dbReference type="SFLD" id="SFLDS00005">
    <property type="entry name" value="Isoprenoid_Synthase_Type_I"/>
    <property type="match status" value="1"/>
</dbReference>
<evidence type="ECO:0000256" key="4">
    <source>
        <dbReference type="ARBA" id="ARBA00022723"/>
    </source>
</evidence>
<dbReference type="PANTHER" id="PTHR12001:SF85">
    <property type="entry name" value="SHORT CHAIN ISOPRENYL DIPHOSPHATE SYNTHASE"/>
    <property type="match status" value="1"/>
</dbReference>
<comment type="caution">
    <text evidence="7">The sequence shown here is derived from an EMBL/GenBank/DDBJ whole genome shotgun (WGS) entry which is preliminary data.</text>
</comment>
<organism evidence="7 8">
    <name type="scientific">Candidatus Wirthbacteria bacterium CG2_30_54_11</name>
    <dbReference type="NCBI Taxonomy" id="1817892"/>
    <lineage>
        <taxon>Bacteria</taxon>
        <taxon>Candidatus Wirthbacteria</taxon>
    </lineage>
</organism>